<dbReference type="Gene3D" id="3.40.190.10">
    <property type="entry name" value="Periplasmic binding protein-like II"/>
    <property type="match status" value="1"/>
</dbReference>
<dbReference type="Proteomes" id="UP000017119">
    <property type="component" value="Chromosome"/>
</dbReference>
<dbReference type="PATRIC" id="fig|1403316.3.peg.523"/>
<dbReference type="AlphaFoldDB" id="U5NCH6"/>
<dbReference type="STRING" id="1403316.PRV_02800"/>
<reference evidence="2 3" key="1">
    <citation type="journal article" date="2013" name="Genome Announc.">
        <title>Genome Sequence of Mycoplasma parvum (Formerly Eperythrozoon parvum), a Diminutive Hemoplasma of the Pig.</title>
        <authorList>
            <person name="do Nascimento N.C."/>
            <person name="Dos Santos A.P."/>
            <person name="Chu Y."/>
            <person name="Guimaraes A.M."/>
            <person name="Pagliaro A."/>
            <person name="Messick J.B."/>
        </authorList>
    </citation>
    <scope>NUCLEOTIDE SEQUENCE [LARGE SCALE GENOMIC DNA]</scope>
    <source>
        <strain evidence="2 3">Indiana</strain>
    </source>
</reference>
<dbReference type="PANTHER" id="PTHR30222:SF17">
    <property type="entry name" value="SPERMIDINE_PUTRESCINE-BINDING PERIPLASMIC PROTEIN"/>
    <property type="match status" value="1"/>
</dbReference>
<dbReference type="PRINTS" id="PR00905">
    <property type="entry name" value="MG045FAMILY"/>
</dbReference>
<evidence type="ECO:0000313" key="3">
    <source>
        <dbReference type="Proteomes" id="UP000017119"/>
    </source>
</evidence>
<dbReference type="EMBL" id="CP006771">
    <property type="protein sequence ID" value="AGX89286.1"/>
    <property type="molecule type" value="Genomic_DNA"/>
</dbReference>
<keyword evidence="3" id="KW-1185">Reference proteome</keyword>
<dbReference type="GO" id="GO:0016020">
    <property type="term" value="C:membrane"/>
    <property type="evidence" value="ECO:0007669"/>
    <property type="project" value="InterPro"/>
</dbReference>
<keyword evidence="1" id="KW-0732">Signal</keyword>
<evidence type="ECO:0000313" key="2">
    <source>
        <dbReference type="EMBL" id="AGX89286.1"/>
    </source>
</evidence>
<evidence type="ECO:0000256" key="1">
    <source>
        <dbReference type="ARBA" id="ARBA00022729"/>
    </source>
</evidence>
<dbReference type="PANTHER" id="PTHR30222">
    <property type="entry name" value="SPERMIDINE/PUTRESCINE-BINDING PERIPLASMIC PROTEIN"/>
    <property type="match status" value="1"/>
</dbReference>
<gene>
    <name evidence="2" type="ORF">PRV_02800</name>
</gene>
<dbReference type="KEGG" id="mpv:PRV_02800"/>
<dbReference type="SUPFAM" id="SSF53850">
    <property type="entry name" value="Periplasmic binding protein-like II"/>
    <property type="match status" value="1"/>
</dbReference>
<proteinExistence type="predicted"/>
<name>U5NCH6_9MOLU</name>
<protein>
    <recommendedName>
        <fullName evidence="4">Spermidine/putrescine ABC transporter substrate-binding protein</fullName>
    </recommendedName>
</protein>
<organism evidence="2 3">
    <name type="scientific">Mycoplasma parvum str. Indiana</name>
    <dbReference type="NCBI Taxonomy" id="1403316"/>
    <lineage>
        <taxon>Bacteria</taxon>
        <taxon>Bacillati</taxon>
        <taxon>Mycoplasmatota</taxon>
        <taxon>Mollicutes</taxon>
        <taxon>Mycoplasmataceae</taxon>
        <taxon>Mycoplasma</taxon>
    </lineage>
</organism>
<dbReference type="Pfam" id="PF02030">
    <property type="entry name" value="Lipoprotein_8"/>
    <property type="match status" value="1"/>
</dbReference>
<dbReference type="InterPro" id="IPR000044">
    <property type="entry name" value="Uncharacterised_lipoprot_MG045"/>
</dbReference>
<dbReference type="HOGENOM" id="CLU_043024_0_0_14"/>
<sequence length="436" mass="50787">MPISIINLPFFSNNEIVLATYQSYISNELASEANSKFGVQTVYFENDRDILSGFKTGAYDLAIISSSTLEEAIEKKIVKPIDWAKFSSLNQDLKDKLKSFKENQNEKIQGFNSLYSPIVNNFFKEKPQLSEYGLPYFLSYFTFAYKCKDCPKELDNSSGNWGEQFQSIINQKEKDNKSFKLGIIEDEVTILSLSKLSSKEYKDKKSWKDNQNSKDFFSQYKELSKLGLRSKNRDSSIFMNSDSALMSEMFIKDQLQGVFMYNGDALYSYKELKNNNEERAKDFRLLNISPSLWLLDQIAISYKINGEKEEKIYRFLDKLLFSGAINNKNKEIETQKTESNNIKNSWAWRNFEFLQYTPVLKEMQEVIKGENKDKQEEKEYDDMMLKLLFGGDNEKECGGALQKEEKCNIVFESGMTDSQNLDLSLAFQKWKNNRYF</sequence>
<accession>U5NCH6</accession>
<evidence type="ECO:0008006" key="4">
    <source>
        <dbReference type="Google" id="ProtNLM"/>
    </source>
</evidence>